<dbReference type="CDD" id="cd00067">
    <property type="entry name" value="GAL4"/>
    <property type="match status" value="1"/>
</dbReference>
<dbReference type="RefSeq" id="XP_007827799.1">
    <property type="nucleotide sequence ID" value="XM_007829608.1"/>
</dbReference>
<evidence type="ECO:0000259" key="2">
    <source>
        <dbReference type="PROSITE" id="PS50048"/>
    </source>
</evidence>
<feature type="domain" description="Zn(2)-C6 fungal-type" evidence="2">
    <location>
        <begin position="19"/>
        <end position="49"/>
    </location>
</feature>
<dbReference type="Proteomes" id="UP000030651">
    <property type="component" value="Unassembled WGS sequence"/>
</dbReference>
<dbReference type="Pfam" id="PF00172">
    <property type="entry name" value="Zn_clus"/>
    <property type="match status" value="1"/>
</dbReference>
<dbReference type="EMBL" id="KI912109">
    <property type="protein sequence ID" value="ETS87199.1"/>
    <property type="molecule type" value="Genomic_DNA"/>
</dbReference>
<protein>
    <recommendedName>
        <fullName evidence="2">Zn(2)-C6 fungal-type domain-containing protein</fullName>
    </recommendedName>
</protein>
<dbReference type="OrthoDB" id="5419315at2759"/>
<dbReference type="InterPro" id="IPR001138">
    <property type="entry name" value="Zn2Cys6_DnaBD"/>
</dbReference>
<dbReference type="PROSITE" id="PS00463">
    <property type="entry name" value="ZN2_CY6_FUNGAL_1"/>
    <property type="match status" value="1"/>
</dbReference>
<evidence type="ECO:0000256" key="1">
    <source>
        <dbReference type="ARBA" id="ARBA00023242"/>
    </source>
</evidence>
<organism evidence="3 4">
    <name type="scientific">Pestalotiopsis fici (strain W106-1 / CGMCC3.15140)</name>
    <dbReference type="NCBI Taxonomy" id="1229662"/>
    <lineage>
        <taxon>Eukaryota</taxon>
        <taxon>Fungi</taxon>
        <taxon>Dikarya</taxon>
        <taxon>Ascomycota</taxon>
        <taxon>Pezizomycotina</taxon>
        <taxon>Sordariomycetes</taxon>
        <taxon>Xylariomycetidae</taxon>
        <taxon>Amphisphaeriales</taxon>
        <taxon>Sporocadaceae</taxon>
        <taxon>Pestalotiopsis</taxon>
    </lineage>
</organism>
<dbReference type="PANTHER" id="PTHR37534">
    <property type="entry name" value="TRANSCRIPTIONAL ACTIVATOR PROTEIN UGA3"/>
    <property type="match status" value="1"/>
</dbReference>
<keyword evidence="1" id="KW-0539">Nucleus</keyword>
<dbReference type="SUPFAM" id="SSF57701">
    <property type="entry name" value="Zn2/Cys6 DNA-binding domain"/>
    <property type="match status" value="1"/>
</dbReference>
<dbReference type="SMART" id="SM00066">
    <property type="entry name" value="GAL4"/>
    <property type="match status" value="1"/>
</dbReference>
<evidence type="ECO:0000313" key="3">
    <source>
        <dbReference type="EMBL" id="ETS87199.1"/>
    </source>
</evidence>
<dbReference type="PROSITE" id="PS50048">
    <property type="entry name" value="ZN2_CY6_FUNGAL_2"/>
    <property type="match status" value="1"/>
</dbReference>
<dbReference type="InterPro" id="IPR036864">
    <property type="entry name" value="Zn2-C6_fun-type_DNA-bd_sf"/>
</dbReference>
<dbReference type="GO" id="GO:0008270">
    <property type="term" value="F:zinc ion binding"/>
    <property type="evidence" value="ECO:0007669"/>
    <property type="project" value="InterPro"/>
</dbReference>
<proteinExistence type="predicted"/>
<dbReference type="Gene3D" id="4.10.240.10">
    <property type="entry name" value="Zn(2)-C6 fungal-type DNA-binding domain"/>
    <property type="match status" value="1"/>
</dbReference>
<dbReference type="HOGENOM" id="CLU_042553_0_0_1"/>
<dbReference type="eggNOG" id="ENOG502RX2T">
    <property type="taxonomic scope" value="Eukaryota"/>
</dbReference>
<dbReference type="KEGG" id="pfy:PFICI_01027"/>
<evidence type="ECO:0000313" key="4">
    <source>
        <dbReference type="Proteomes" id="UP000030651"/>
    </source>
</evidence>
<dbReference type="GO" id="GO:0000981">
    <property type="term" value="F:DNA-binding transcription factor activity, RNA polymerase II-specific"/>
    <property type="evidence" value="ECO:0007669"/>
    <property type="project" value="InterPro"/>
</dbReference>
<dbReference type="OMA" id="EWREVCH"/>
<sequence>MPRKQLERKRRVHTRSRNGCVTCKAKHLRCDEQKPLCGRCLASGGNCGYADRTAQNSQSPQPSEGPITPKLENLELWDECLSFTSVSQQPLLPYPQGASHDHSLLFNIFSRYRSVVDREVDPNSHVFLVERSLSSPALLHGALLLSALRWTWYSGASEDIQKSVAHHKAEAINFVNDRLRNPALVDNDTTTAGIAALAMAESGFGRPDNAHAHLHGLSQVLALRTTTSQGNGALLYNMIVCTTQGLSQMSMQDVCLMQQSIAECSSTLTLFIDPELQRLAEDPSSWNTTLGDMISTPVYHDIIDGIAPRSEAESRARFLQCCLRVVTMLGPNNLDFFTLNWFIEALIDELSMSETAMLRGNFPRQAWLWAALMARVAATSARHQSLSEAQQADEWKNITNRNIRIASQAANLRTWAEAETLLRTWVWQANLFDAGPLKEIWEAAVISSSSSSSSSSTTHFDDGTVSPSFLDKRLFFADNEKKPIIMDDEAFDLCVPTVWT</sequence>
<reference evidence="4" key="1">
    <citation type="journal article" date="2015" name="BMC Genomics">
        <title>Genomic and transcriptomic analysis of the endophytic fungus Pestalotiopsis fici reveals its lifestyle and high potential for synthesis of natural products.</title>
        <authorList>
            <person name="Wang X."/>
            <person name="Zhang X."/>
            <person name="Liu L."/>
            <person name="Xiang M."/>
            <person name="Wang W."/>
            <person name="Sun X."/>
            <person name="Che Y."/>
            <person name="Guo L."/>
            <person name="Liu G."/>
            <person name="Guo L."/>
            <person name="Wang C."/>
            <person name="Yin W.B."/>
            <person name="Stadler M."/>
            <person name="Zhang X."/>
            <person name="Liu X."/>
        </authorList>
    </citation>
    <scope>NUCLEOTIDE SEQUENCE [LARGE SCALE GENOMIC DNA]</scope>
    <source>
        <strain evidence="4">W106-1 / CGMCC3.15140</strain>
    </source>
</reference>
<keyword evidence="4" id="KW-1185">Reference proteome</keyword>
<dbReference type="GeneID" id="19266040"/>
<name>W3XMI1_PESFW</name>
<dbReference type="AlphaFoldDB" id="W3XMI1"/>
<gene>
    <name evidence="3" type="ORF">PFICI_01027</name>
</gene>
<dbReference type="PANTHER" id="PTHR37534:SF46">
    <property type="entry name" value="ZN(II)2CYS6 TRANSCRIPTION FACTOR (EUROFUNG)"/>
    <property type="match status" value="1"/>
</dbReference>
<accession>W3XMI1</accession>
<dbReference type="InParanoid" id="W3XMI1"/>